<dbReference type="AlphaFoldDB" id="D7KIM7"/>
<gene>
    <name evidence="2" type="ORF">ARALYDRAFT_682291</name>
</gene>
<proteinExistence type="predicted"/>
<feature type="compositionally biased region" description="Polar residues" evidence="1">
    <location>
        <begin position="28"/>
        <end position="44"/>
    </location>
</feature>
<keyword evidence="3" id="KW-1185">Reference proteome</keyword>
<accession>D7KIM7</accession>
<organism evidence="3">
    <name type="scientific">Arabidopsis lyrata subsp. lyrata</name>
    <name type="common">Lyre-leaved rock-cress</name>
    <dbReference type="NCBI Taxonomy" id="81972"/>
    <lineage>
        <taxon>Eukaryota</taxon>
        <taxon>Viridiplantae</taxon>
        <taxon>Streptophyta</taxon>
        <taxon>Embryophyta</taxon>
        <taxon>Tracheophyta</taxon>
        <taxon>Spermatophyta</taxon>
        <taxon>Magnoliopsida</taxon>
        <taxon>eudicotyledons</taxon>
        <taxon>Gunneridae</taxon>
        <taxon>Pentapetalae</taxon>
        <taxon>rosids</taxon>
        <taxon>malvids</taxon>
        <taxon>Brassicales</taxon>
        <taxon>Brassicaceae</taxon>
        <taxon>Camelineae</taxon>
        <taxon>Arabidopsis</taxon>
    </lineage>
</organism>
<feature type="region of interest" description="Disordered" evidence="1">
    <location>
        <begin position="24"/>
        <end position="50"/>
    </location>
</feature>
<name>D7KIM7_ARALL</name>
<evidence type="ECO:0000313" key="2">
    <source>
        <dbReference type="EMBL" id="EFH70606.1"/>
    </source>
</evidence>
<dbReference type="HOGENOM" id="CLU_2797390_0_0_1"/>
<dbReference type="EMBL" id="GL348713">
    <property type="protein sequence ID" value="EFH70606.1"/>
    <property type="molecule type" value="Genomic_DNA"/>
</dbReference>
<evidence type="ECO:0000313" key="3">
    <source>
        <dbReference type="Proteomes" id="UP000008694"/>
    </source>
</evidence>
<reference evidence="3" key="1">
    <citation type="journal article" date="2011" name="Nat. Genet.">
        <title>The Arabidopsis lyrata genome sequence and the basis of rapid genome size change.</title>
        <authorList>
            <person name="Hu T.T."/>
            <person name="Pattyn P."/>
            <person name="Bakker E.G."/>
            <person name="Cao J."/>
            <person name="Cheng J.-F."/>
            <person name="Clark R.M."/>
            <person name="Fahlgren N."/>
            <person name="Fawcett J.A."/>
            <person name="Grimwood J."/>
            <person name="Gundlach H."/>
            <person name="Haberer G."/>
            <person name="Hollister J.D."/>
            <person name="Ossowski S."/>
            <person name="Ottilar R.P."/>
            <person name="Salamov A.A."/>
            <person name="Schneeberger K."/>
            <person name="Spannagl M."/>
            <person name="Wang X."/>
            <person name="Yang L."/>
            <person name="Nasrallah M.E."/>
            <person name="Bergelson J."/>
            <person name="Carrington J.C."/>
            <person name="Gaut B.S."/>
            <person name="Schmutz J."/>
            <person name="Mayer K.F.X."/>
            <person name="Van de Peer Y."/>
            <person name="Grigoriev I.V."/>
            <person name="Nordborg M."/>
            <person name="Weigel D."/>
            <person name="Guo Y.-L."/>
        </authorList>
    </citation>
    <scope>NUCLEOTIDE SEQUENCE [LARGE SCALE GENOMIC DNA]</scope>
    <source>
        <strain evidence="3">cv. MN47</strain>
    </source>
</reference>
<evidence type="ECO:0000256" key="1">
    <source>
        <dbReference type="SAM" id="MobiDB-lite"/>
    </source>
</evidence>
<protein>
    <submittedName>
        <fullName evidence="2">Predicted protein</fullName>
    </submittedName>
</protein>
<dbReference type="Gramene" id="Al_scaffold_0001_4614">
    <property type="protein sequence ID" value="Al_scaffold_0001_4614"/>
    <property type="gene ID" value="Al_scaffold_0001_4614"/>
</dbReference>
<dbReference type="Proteomes" id="UP000008694">
    <property type="component" value="Unassembled WGS sequence"/>
</dbReference>
<sequence length="68" mass="7350">MIFEGIGISKELCAAREVSASERVSEEMSLSRSGGIQRQQSESGLSDKAASNELNLDLENGKRPCCVF</sequence>